<dbReference type="InterPro" id="IPR020846">
    <property type="entry name" value="MFS_dom"/>
</dbReference>
<dbReference type="PROSITE" id="PS50850">
    <property type="entry name" value="MFS"/>
    <property type="match status" value="1"/>
</dbReference>
<evidence type="ECO:0000313" key="5">
    <source>
        <dbReference type="EMBL" id="KAJ4492213.1"/>
    </source>
</evidence>
<feature type="transmembrane region" description="Helical" evidence="3">
    <location>
        <begin position="436"/>
        <end position="455"/>
    </location>
</feature>
<comment type="caution">
    <text evidence="5">The sequence shown here is derived from an EMBL/GenBank/DDBJ whole genome shotgun (WGS) entry which is preliminary data.</text>
</comment>
<organism evidence="5 6">
    <name type="scientific">Lentinula lateritia</name>
    <dbReference type="NCBI Taxonomy" id="40482"/>
    <lineage>
        <taxon>Eukaryota</taxon>
        <taxon>Fungi</taxon>
        <taxon>Dikarya</taxon>
        <taxon>Basidiomycota</taxon>
        <taxon>Agaricomycotina</taxon>
        <taxon>Agaricomycetes</taxon>
        <taxon>Agaricomycetidae</taxon>
        <taxon>Agaricales</taxon>
        <taxon>Marasmiineae</taxon>
        <taxon>Omphalotaceae</taxon>
        <taxon>Lentinula</taxon>
    </lineage>
</organism>
<dbReference type="GO" id="GO:0016020">
    <property type="term" value="C:membrane"/>
    <property type="evidence" value="ECO:0007669"/>
    <property type="project" value="UniProtKB-SubCell"/>
</dbReference>
<dbReference type="InterPro" id="IPR050327">
    <property type="entry name" value="Proton-linked_MCT"/>
</dbReference>
<evidence type="ECO:0000256" key="3">
    <source>
        <dbReference type="SAM" id="Phobius"/>
    </source>
</evidence>
<protein>
    <submittedName>
        <fullName evidence="5">Major facilitator superfamily domain-containing protein</fullName>
    </submittedName>
</protein>
<evidence type="ECO:0000259" key="4">
    <source>
        <dbReference type="PROSITE" id="PS50850"/>
    </source>
</evidence>
<reference evidence="5" key="1">
    <citation type="submission" date="2022-08" db="EMBL/GenBank/DDBJ databases">
        <authorList>
            <consortium name="DOE Joint Genome Institute"/>
            <person name="Min B."/>
            <person name="Riley R."/>
            <person name="Sierra-Patev S."/>
            <person name="Naranjo-Ortiz M."/>
            <person name="Looney B."/>
            <person name="Konkel Z."/>
            <person name="Slot J.C."/>
            <person name="Sakamoto Y."/>
            <person name="Steenwyk J.L."/>
            <person name="Rokas A."/>
            <person name="Carro J."/>
            <person name="Camarero S."/>
            <person name="Ferreira P."/>
            <person name="Molpeceres G."/>
            <person name="Ruiz-Duenas F.J."/>
            <person name="Serrano A."/>
            <person name="Henrissat B."/>
            <person name="Drula E."/>
            <person name="Hughes K.W."/>
            <person name="Mata J.L."/>
            <person name="Ishikawa N.K."/>
            <person name="Vargas-Isla R."/>
            <person name="Ushijima S."/>
            <person name="Smith C.A."/>
            <person name="Ahrendt S."/>
            <person name="Andreopoulos W."/>
            <person name="He G."/>
            <person name="Labutti K."/>
            <person name="Lipzen A."/>
            <person name="Ng V."/>
            <person name="Sandor L."/>
            <person name="Barry K."/>
            <person name="Martinez A.T."/>
            <person name="Xiao Y."/>
            <person name="Gibbons J.G."/>
            <person name="Terashima K."/>
            <person name="Hibbett D.S."/>
            <person name="Grigoriev I.V."/>
        </authorList>
    </citation>
    <scope>NUCLEOTIDE SEQUENCE</scope>
    <source>
        <strain evidence="5">Sp2 HRB7682 ss15</strain>
    </source>
</reference>
<dbReference type="EMBL" id="JANVFS010000005">
    <property type="protein sequence ID" value="KAJ4492213.1"/>
    <property type="molecule type" value="Genomic_DNA"/>
</dbReference>
<dbReference type="Pfam" id="PF07690">
    <property type="entry name" value="MFS_1"/>
    <property type="match status" value="1"/>
</dbReference>
<dbReference type="SUPFAM" id="SSF103473">
    <property type="entry name" value="MFS general substrate transporter"/>
    <property type="match status" value="1"/>
</dbReference>
<dbReference type="Gene3D" id="1.20.1250.20">
    <property type="entry name" value="MFS general substrate transporter like domains"/>
    <property type="match status" value="2"/>
</dbReference>
<keyword evidence="3" id="KW-1133">Transmembrane helix</keyword>
<reference evidence="5" key="2">
    <citation type="journal article" date="2023" name="Proc. Natl. Acad. Sci. U.S.A.">
        <title>A global phylogenomic analysis of the shiitake genus Lentinula.</title>
        <authorList>
            <person name="Sierra-Patev S."/>
            <person name="Min B."/>
            <person name="Naranjo-Ortiz M."/>
            <person name="Looney B."/>
            <person name="Konkel Z."/>
            <person name="Slot J.C."/>
            <person name="Sakamoto Y."/>
            <person name="Steenwyk J.L."/>
            <person name="Rokas A."/>
            <person name="Carro J."/>
            <person name="Camarero S."/>
            <person name="Ferreira P."/>
            <person name="Molpeceres G."/>
            <person name="Ruiz-Duenas F.J."/>
            <person name="Serrano A."/>
            <person name="Henrissat B."/>
            <person name="Drula E."/>
            <person name="Hughes K.W."/>
            <person name="Mata J.L."/>
            <person name="Ishikawa N.K."/>
            <person name="Vargas-Isla R."/>
            <person name="Ushijima S."/>
            <person name="Smith C.A."/>
            <person name="Donoghue J."/>
            <person name="Ahrendt S."/>
            <person name="Andreopoulos W."/>
            <person name="He G."/>
            <person name="LaButti K."/>
            <person name="Lipzen A."/>
            <person name="Ng V."/>
            <person name="Riley R."/>
            <person name="Sandor L."/>
            <person name="Barry K."/>
            <person name="Martinez A.T."/>
            <person name="Xiao Y."/>
            <person name="Gibbons J.G."/>
            <person name="Terashima K."/>
            <person name="Grigoriev I.V."/>
            <person name="Hibbett D."/>
        </authorList>
    </citation>
    <scope>NUCLEOTIDE SEQUENCE</scope>
    <source>
        <strain evidence="5">Sp2 HRB7682 ss15</strain>
    </source>
</reference>
<dbReference type="InterPro" id="IPR011701">
    <property type="entry name" value="MFS"/>
</dbReference>
<evidence type="ECO:0000256" key="2">
    <source>
        <dbReference type="ARBA" id="ARBA00006727"/>
    </source>
</evidence>
<feature type="transmembrane region" description="Helical" evidence="3">
    <location>
        <begin position="185"/>
        <end position="204"/>
    </location>
</feature>
<feature type="transmembrane region" description="Helical" evidence="3">
    <location>
        <begin position="92"/>
        <end position="116"/>
    </location>
</feature>
<evidence type="ECO:0000313" key="6">
    <source>
        <dbReference type="Proteomes" id="UP001150238"/>
    </source>
</evidence>
<dbReference type="GO" id="GO:0022857">
    <property type="term" value="F:transmembrane transporter activity"/>
    <property type="evidence" value="ECO:0007669"/>
    <property type="project" value="InterPro"/>
</dbReference>
<proteinExistence type="inferred from homology"/>
<feature type="domain" description="Major facilitator superfamily (MFS) profile" evidence="4">
    <location>
        <begin position="58"/>
        <end position="459"/>
    </location>
</feature>
<feature type="transmembrane region" description="Helical" evidence="3">
    <location>
        <begin position="356"/>
        <end position="379"/>
    </location>
</feature>
<dbReference type="PANTHER" id="PTHR11360">
    <property type="entry name" value="MONOCARBOXYLATE TRANSPORTER"/>
    <property type="match status" value="1"/>
</dbReference>
<keyword evidence="3" id="KW-0472">Membrane</keyword>
<dbReference type="PANTHER" id="PTHR11360:SF287">
    <property type="entry name" value="MFS MONOCARBOXYLATE TRANSPORTER"/>
    <property type="match status" value="1"/>
</dbReference>
<accession>A0A9W9AYH0</accession>
<feature type="transmembrane region" description="Helical" evidence="3">
    <location>
        <begin position="152"/>
        <end position="173"/>
    </location>
</feature>
<comment type="similarity">
    <text evidence="2">Belongs to the major facilitator superfamily. Monocarboxylate porter (TC 2.A.1.13) family.</text>
</comment>
<comment type="subcellular location">
    <subcellularLocation>
        <location evidence="1">Membrane</location>
        <topology evidence="1">Multi-pass membrane protein</topology>
    </subcellularLocation>
</comment>
<feature type="transmembrane region" description="Helical" evidence="3">
    <location>
        <begin position="216"/>
        <end position="234"/>
    </location>
</feature>
<keyword evidence="3" id="KW-0812">Transmembrane</keyword>
<feature type="transmembrane region" description="Helical" evidence="3">
    <location>
        <begin position="391"/>
        <end position="416"/>
    </location>
</feature>
<feature type="transmembrane region" description="Helical" evidence="3">
    <location>
        <begin position="128"/>
        <end position="146"/>
    </location>
</feature>
<feature type="transmembrane region" description="Helical" evidence="3">
    <location>
        <begin position="327"/>
        <end position="350"/>
    </location>
</feature>
<dbReference type="Proteomes" id="UP001150238">
    <property type="component" value="Unassembled WGS sequence"/>
</dbReference>
<feature type="transmembrane region" description="Helical" evidence="3">
    <location>
        <begin position="300"/>
        <end position="320"/>
    </location>
</feature>
<name>A0A9W9AYH0_9AGAR</name>
<dbReference type="InterPro" id="IPR036259">
    <property type="entry name" value="MFS_trans_sf"/>
</dbReference>
<dbReference type="AlphaFoldDB" id="A0A9W9AYH0"/>
<feature type="transmembrane region" description="Helical" evidence="3">
    <location>
        <begin position="266"/>
        <end position="288"/>
    </location>
</feature>
<gene>
    <name evidence="5" type="ORF">C8J55DRAFT_540653</name>
</gene>
<sequence length="462" mass="49728">MDDPVELRIPVEQISLHAQRDLLDGPSQDATNASNSEERFSVLELPPVDEGSKAWLFCASACALETFIWGWNNSYGIFQEFYSTHTPFQSSSLVSISAIGTASLAIQYIEIIAVIAVCQRYPEKVKPAMWIALLICVTTLIISSFASRVWQLILLQGIIFGLAAGVLYAPIIMWLSEWFIRRRGLAGGIIFGGAGVGGFVFPLAIGACLDNIGFRWTMRIWAVILGLSCSLALFGSNPRVPVQRLGTNRPKSLWPAGMTEFVKNPLLLWMLATNIFQALGFFPVSIFISTYTSALTTVTLSPTVVLALFNASSVVCYILFGRICDSYPYATVILCSGLGSALGAFFLWGFATNLGLVFAFALVFGGLSGGFPGIWPAAATEIAGSRDEHTSLAFGAFGVAKGIAAIVGPIIAASLHDKNKYGLAKYGAYGFLKVEIFVGVMAITTVFCAIAVAFISRSKHRA</sequence>
<evidence type="ECO:0000256" key="1">
    <source>
        <dbReference type="ARBA" id="ARBA00004141"/>
    </source>
</evidence>